<protein>
    <submittedName>
        <fullName evidence="2">Uncharacterized protein</fullName>
    </submittedName>
</protein>
<comment type="caution">
    <text evidence="2">The sequence shown here is derived from an EMBL/GenBank/DDBJ whole genome shotgun (WGS) entry which is preliminary data.</text>
</comment>
<dbReference type="Proteomes" id="UP001469553">
    <property type="component" value="Unassembled WGS sequence"/>
</dbReference>
<feature type="region of interest" description="Disordered" evidence="1">
    <location>
        <begin position="57"/>
        <end position="76"/>
    </location>
</feature>
<evidence type="ECO:0000313" key="3">
    <source>
        <dbReference type="Proteomes" id="UP001469553"/>
    </source>
</evidence>
<organism evidence="2 3">
    <name type="scientific">Ameca splendens</name>
    <dbReference type="NCBI Taxonomy" id="208324"/>
    <lineage>
        <taxon>Eukaryota</taxon>
        <taxon>Metazoa</taxon>
        <taxon>Chordata</taxon>
        <taxon>Craniata</taxon>
        <taxon>Vertebrata</taxon>
        <taxon>Euteleostomi</taxon>
        <taxon>Actinopterygii</taxon>
        <taxon>Neopterygii</taxon>
        <taxon>Teleostei</taxon>
        <taxon>Neoteleostei</taxon>
        <taxon>Acanthomorphata</taxon>
        <taxon>Ovalentaria</taxon>
        <taxon>Atherinomorphae</taxon>
        <taxon>Cyprinodontiformes</taxon>
        <taxon>Goodeidae</taxon>
        <taxon>Ameca</taxon>
    </lineage>
</organism>
<sequence>MVMDFTKKPFPDYSFAILLCSFMTSEGNPLTAATMASNTDSREESDVSLDIFQSLSQRDAAESGEESQLSSDGRAHMLRRADGHLIRPESIFGYARVNKHESYRTTRTQNEQNIRIFQK</sequence>
<accession>A0ABV0ZF77</accession>
<keyword evidence="3" id="KW-1185">Reference proteome</keyword>
<dbReference type="EMBL" id="JAHRIP010060456">
    <property type="protein sequence ID" value="MEQ2304874.1"/>
    <property type="molecule type" value="Genomic_DNA"/>
</dbReference>
<evidence type="ECO:0000313" key="2">
    <source>
        <dbReference type="EMBL" id="MEQ2304874.1"/>
    </source>
</evidence>
<name>A0ABV0ZF77_9TELE</name>
<evidence type="ECO:0000256" key="1">
    <source>
        <dbReference type="SAM" id="MobiDB-lite"/>
    </source>
</evidence>
<gene>
    <name evidence="2" type="ORF">AMECASPLE_031837</name>
</gene>
<proteinExistence type="predicted"/>
<reference evidence="2 3" key="1">
    <citation type="submission" date="2021-06" db="EMBL/GenBank/DDBJ databases">
        <authorList>
            <person name="Palmer J.M."/>
        </authorList>
    </citation>
    <scope>NUCLEOTIDE SEQUENCE [LARGE SCALE GENOMIC DNA]</scope>
    <source>
        <strain evidence="2 3">AS_MEX2019</strain>
        <tissue evidence="2">Muscle</tissue>
    </source>
</reference>